<dbReference type="EMBL" id="JAGPNK010000009">
    <property type="protein sequence ID" value="KAH7313290.1"/>
    <property type="molecule type" value="Genomic_DNA"/>
</dbReference>
<feature type="region of interest" description="Disordered" evidence="1">
    <location>
        <begin position="177"/>
        <end position="266"/>
    </location>
</feature>
<evidence type="ECO:0000313" key="4">
    <source>
        <dbReference type="Proteomes" id="UP000813444"/>
    </source>
</evidence>
<evidence type="ECO:0000256" key="1">
    <source>
        <dbReference type="SAM" id="MobiDB-lite"/>
    </source>
</evidence>
<feature type="compositionally biased region" description="Basic and acidic residues" evidence="1">
    <location>
        <begin position="192"/>
        <end position="203"/>
    </location>
</feature>
<proteinExistence type="predicted"/>
<evidence type="ECO:0000313" key="3">
    <source>
        <dbReference type="EMBL" id="KAH7313290.1"/>
    </source>
</evidence>
<name>A0A8K0WNS4_9HYPO</name>
<keyword evidence="4" id="KW-1185">Reference proteome</keyword>
<gene>
    <name evidence="3" type="ORF">B0I35DRAFT_479990</name>
</gene>
<evidence type="ECO:0000256" key="2">
    <source>
        <dbReference type="SAM" id="Phobius"/>
    </source>
</evidence>
<keyword evidence="2" id="KW-0812">Transmembrane</keyword>
<dbReference type="PANTHER" id="PTHR35519:SF2">
    <property type="entry name" value="PH DOMAIN PROTEIN"/>
    <property type="match status" value="1"/>
</dbReference>
<sequence>MAAFIAKFVGKKILAERLENQFGTEDPYFEQVPASRLDGKPSGKVKRRRKALPPGISEHDGRVLTKVKRRAYRLDMCLFSFMGIKFGWGSVIGIVPAIGDVLDALLALMVFKTCNQVEGGLPSAIKLKMFLNIAFDFVIGIIPFVGDIVDAAFRANTRNAIILEDYLREQGKKNLKKRGEVVPDIDPSSPEEYDRRQREREAGLDSEPSAVQDPMPTAPQTAQVRSDRRWFGRQASQQDDLETGHARQDGRTERTSSRRESRRERR</sequence>
<dbReference type="OrthoDB" id="2103474at2759"/>
<dbReference type="InterPro" id="IPR025187">
    <property type="entry name" value="DUF4112"/>
</dbReference>
<protein>
    <recommendedName>
        <fullName evidence="5">PH domain-containing protein</fullName>
    </recommendedName>
</protein>
<accession>A0A8K0WNS4</accession>
<keyword evidence="2" id="KW-1133">Transmembrane helix</keyword>
<comment type="caution">
    <text evidence="3">The sequence shown here is derived from an EMBL/GenBank/DDBJ whole genome shotgun (WGS) entry which is preliminary data.</text>
</comment>
<evidence type="ECO:0008006" key="5">
    <source>
        <dbReference type="Google" id="ProtNLM"/>
    </source>
</evidence>
<dbReference type="Proteomes" id="UP000813444">
    <property type="component" value="Unassembled WGS sequence"/>
</dbReference>
<dbReference type="AlphaFoldDB" id="A0A8K0WNS4"/>
<feature type="transmembrane region" description="Helical" evidence="2">
    <location>
        <begin position="129"/>
        <end position="149"/>
    </location>
</feature>
<keyword evidence="2" id="KW-0472">Membrane</keyword>
<dbReference type="PANTHER" id="PTHR35519">
    <property type="entry name" value="MEMBRANE PROTEINS"/>
    <property type="match status" value="1"/>
</dbReference>
<reference evidence="3" key="1">
    <citation type="journal article" date="2021" name="Nat. Commun.">
        <title>Genetic determinants of endophytism in the Arabidopsis root mycobiome.</title>
        <authorList>
            <person name="Mesny F."/>
            <person name="Miyauchi S."/>
            <person name="Thiergart T."/>
            <person name="Pickel B."/>
            <person name="Atanasova L."/>
            <person name="Karlsson M."/>
            <person name="Huettel B."/>
            <person name="Barry K.W."/>
            <person name="Haridas S."/>
            <person name="Chen C."/>
            <person name="Bauer D."/>
            <person name="Andreopoulos W."/>
            <person name="Pangilinan J."/>
            <person name="LaButti K."/>
            <person name="Riley R."/>
            <person name="Lipzen A."/>
            <person name="Clum A."/>
            <person name="Drula E."/>
            <person name="Henrissat B."/>
            <person name="Kohler A."/>
            <person name="Grigoriev I.V."/>
            <person name="Martin F.M."/>
            <person name="Hacquard S."/>
        </authorList>
    </citation>
    <scope>NUCLEOTIDE SEQUENCE</scope>
    <source>
        <strain evidence="3">MPI-CAGE-CH-0235</strain>
    </source>
</reference>
<feature type="compositionally biased region" description="Basic and acidic residues" evidence="1">
    <location>
        <begin position="242"/>
        <end position="266"/>
    </location>
</feature>
<feature type="transmembrane region" description="Helical" evidence="2">
    <location>
        <begin position="76"/>
        <end position="99"/>
    </location>
</feature>
<organism evidence="3 4">
    <name type="scientific">Stachybotrys elegans</name>
    <dbReference type="NCBI Taxonomy" id="80388"/>
    <lineage>
        <taxon>Eukaryota</taxon>
        <taxon>Fungi</taxon>
        <taxon>Dikarya</taxon>
        <taxon>Ascomycota</taxon>
        <taxon>Pezizomycotina</taxon>
        <taxon>Sordariomycetes</taxon>
        <taxon>Hypocreomycetidae</taxon>
        <taxon>Hypocreales</taxon>
        <taxon>Stachybotryaceae</taxon>
        <taxon>Stachybotrys</taxon>
    </lineage>
</organism>
<dbReference type="Pfam" id="PF13430">
    <property type="entry name" value="DUF4112"/>
    <property type="match status" value="1"/>
</dbReference>